<feature type="signal peptide" evidence="2">
    <location>
        <begin position="1"/>
        <end position="17"/>
    </location>
</feature>
<dbReference type="Proteomes" id="UP000214365">
    <property type="component" value="Unassembled WGS sequence"/>
</dbReference>
<evidence type="ECO:0000256" key="2">
    <source>
        <dbReference type="SAM" id="SignalP"/>
    </source>
</evidence>
<comment type="caution">
    <text evidence="3">The sequence shown here is derived from an EMBL/GenBank/DDBJ whole genome shotgun (WGS) entry which is preliminary data.</text>
</comment>
<reference evidence="3 4" key="1">
    <citation type="submission" date="2015-06" db="EMBL/GenBank/DDBJ databases">
        <title>Talaromyces atroroseus IBT 11181 draft genome.</title>
        <authorList>
            <person name="Rasmussen K.B."/>
            <person name="Rasmussen S."/>
            <person name="Petersen B."/>
            <person name="Sicheritz-Ponten T."/>
            <person name="Mortensen U.H."/>
            <person name="Thrane U."/>
        </authorList>
    </citation>
    <scope>NUCLEOTIDE SEQUENCE [LARGE SCALE GENOMIC DNA]</scope>
    <source>
        <strain evidence="3 4">IBT 11181</strain>
    </source>
</reference>
<feature type="compositionally biased region" description="Low complexity" evidence="1">
    <location>
        <begin position="308"/>
        <end position="359"/>
    </location>
</feature>
<organism evidence="3 4">
    <name type="scientific">Talaromyces atroroseus</name>
    <dbReference type="NCBI Taxonomy" id="1441469"/>
    <lineage>
        <taxon>Eukaryota</taxon>
        <taxon>Fungi</taxon>
        <taxon>Dikarya</taxon>
        <taxon>Ascomycota</taxon>
        <taxon>Pezizomycotina</taxon>
        <taxon>Eurotiomycetes</taxon>
        <taxon>Eurotiomycetidae</taxon>
        <taxon>Eurotiales</taxon>
        <taxon>Trichocomaceae</taxon>
        <taxon>Talaromyces</taxon>
        <taxon>Talaromyces sect. Trachyspermi</taxon>
    </lineage>
</organism>
<evidence type="ECO:0000256" key="1">
    <source>
        <dbReference type="SAM" id="MobiDB-lite"/>
    </source>
</evidence>
<protein>
    <recommendedName>
        <fullName evidence="5">CBM-cenC domain-containing protein</fullName>
    </recommendedName>
</protein>
<gene>
    <name evidence="3" type="ORF">UA08_06669</name>
</gene>
<feature type="chain" id="PRO_5012894975" description="CBM-cenC domain-containing protein" evidence="2">
    <location>
        <begin position="18"/>
        <end position="654"/>
    </location>
</feature>
<evidence type="ECO:0008006" key="5">
    <source>
        <dbReference type="Google" id="ProtNLM"/>
    </source>
</evidence>
<feature type="region of interest" description="Disordered" evidence="1">
    <location>
        <begin position="308"/>
        <end position="384"/>
    </location>
</feature>
<dbReference type="GeneID" id="31006424"/>
<keyword evidence="4" id="KW-1185">Reference proteome</keyword>
<keyword evidence="2" id="KW-0732">Signal</keyword>
<dbReference type="AlphaFoldDB" id="A0A225AAI9"/>
<dbReference type="OrthoDB" id="3565477at2759"/>
<dbReference type="RefSeq" id="XP_020117993.1">
    <property type="nucleotide sequence ID" value="XM_020268971.1"/>
</dbReference>
<evidence type="ECO:0000313" key="3">
    <source>
        <dbReference type="EMBL" id="OKL57872.1"/>
    </source>
</evidence>
<dbReference type="Gene3D" id="2.60.120.260">
    <property type="entry name" value="Galactose-binding domain-like"/>
    <property type="match status" value="1"/>
</dbReference>
<proteinExistence type="predicted"/>
<name>A0A225AAI9_TALAT</name>
<sequence length="654" mass="67682">MNINTLLLLALQALASAATTVEICQDVTTQYIENPLFEHGVTEWTVQYGTNGNEYDVYYTSQTPDGHAGYVLALNGDHLTSNIISQEVSGLANGITYTFSMWWQLFPLGTGACTSYISFDNINLGSQSLTSTSDSGVWKQFTATYSSNDEDGELKIMVDCTAGRFADDSEVNFYNITLTGPTEIVDERVCEHFGNFLSFIVSGNTRLVIAVVSLASSAVTSVTTPASSRPTSSSSGIRLLSSSSMNIASSSRFISSSRVASSQSIGTSSSAIVSLASSAVSSRPTTSSSMARPRSSSSIYIVSSSRFASSSPASSSSSIRSSSSSAIASHPASGTSIQTSSTMPSGSHSGTSSSFTHSSLPVTTSTSTRTEHASTLLSASHGPTTAGEFTTSTIVTTVVRTITSCAASVTDCPARERSTFLTTETSVVGTTGCPVTAAESSTIVHKTAVPSITSTGEISSQQMTTSTVFTTQLHTVTACPASVTDCPASQKTIYVKTETVEAYTTVCPVTATEMSGSSLRKSVVPGTSSYPDTLSTVQVFTVTASGVAHAPTTYLATDTIPLGAASSSTASSDIVPAVASSTTASSYNIMTLQSSSPVSTDIGSTVTTEATSAVYTGASFSLKVDIMSVVLGFVVKTKEYNTTVYACLEPVGLG</sequence>
<dbReference type="STRING" id="1441469.A0A225AAI9"/>
<accession>A0A225AAI9</accession>
<evidence type="ECO:0000313" key="4">
    <source>
        <dbReference type="Proteomes" id="UP000214365"/>
    </source>
</evidence>
<dbReference type="EMBL" id="LFMY01000010">
    <property type="protein sequence ID" value="OKL57872.1"/>
    <property type="molecule type" value="Genomic_DNA"/>
</dbReference>
<feature type="compositionally biased region" description="Polar residues" evidence="1">
    <location>
        <begin position="360"/>
        <end position="384"/>
    </location>
</feature>